<dbReference type="PROSITE" id="PS50026">
    <property type="entry name" value="EGF_3"/>
    <property type="match status" value="1"/>
</dbReference>
<dbReference type="InterPro" id="IPR009030">
    <property type="entry name" value="Growth_fac_rcpt_cys_sf"/>
</dbReference>
<dbReference type="FunFam" id="2.10.25.10:FF:000628">
    <property type="entry name" value="Wall-associated receptor kinase 2"/>
    <property type="match status" value="1"/>
</dbReference>
<dbReference type="EMBL" id="JAPFFL010000008">
    <property type="protein sequence ID" value="KAJ6708184.1"/>
    <property type="molecule type" value="Genomic_DNA"/>
</dbReference>
<gene>
    <name evidence="10" type="ORF">OIU85_028459</name>
</gene>
<evidence type="ECO:0000313" key="10">
    <source>
        <dbReference type="EMBL" id="KAJ6708184.1"/>
    </source>
</evidence>
<dbReference type="SMART" id="SM00181">
    <property type="entry name" value="EGF"/>
    <property type="match status" value="2"/>
</dbReference>
<dbReference type="OrthoDB" id="4062651at2759"/>
<evidence type="ECO:0000313" key="11">
    <source>
        <dbReference type="Proteomes" id="UP001151529"/>
    </source>
</evidence>
<reference evidence="10" key="2">
    <citation type="journal article" date="2023" name="Int. J. Mol. Sci.">
        <title>De Novo Assembly and Annotation of 11 Diverse Shrub Willow (Salix) Genomes Reveals Novel Gene Organization in Sex-Linked Regions.</title>
        <authorList>
            <person name="Hyden B."/>
            <person name="Feng K."/>
            <person name="Yates T.B."/>
            <person name="Jawdy S."/>
            <person name="Cereghino C."/>
            <person name="Smart L.B."/>
            <person name="Muchero W."/>
        </authorList>
    </citation>
    <scope>NUCLEOTIDE SEQUENCE [LARGE SCALE GENOMIC DNA]</scope>
    <source>
        <tissue evidence="10">Shoot tip</tissue>
    </source>
</reference>
<keyword evidence="7" id="KW-0472">Membrane</keyword>
<protein>
    <recommendedName>
        <fullName evidence="9">EGF-like domain-containing protein</fullName>
    </recommendedName>
</protein>
<dbReference type="InterPro" id="IPR001881">
    <property type="entry name" value="EGF-like_Ca-bd_dom"/>
</dbReference>
<comment type="caution">
    <text evidence="6">Lacks conserved residue(s) required for the propagation of feature annotation.</text>
</comment>
<keyword evidence="11" id="KW-1185">Reference proteome</keyword>
<name>A0A9Q0TBA6_SALVM</name>
<accession>A0A9Q0TBA6</accession>
<dbReference type="Gene3D" id="2.10.25.10">
    <property type="entry name" value="Laminin"/>
    <property type="match status" value="2"/>
</dbReference>
<feature type="domain" description="EGF-like" evidence="9">
    <location>
        <begin position="292"/>
        <end position="331"/>
    </location>
</feature>
<comment type="subcellular location">
    <subcellularLocation>
        <location evidence="1">Membrane</location>
        <topology evidence="1">Single-pass membrane protein</topology>
    </subcellularLocation>
</comment>
<evidence type="ECO:0000256" key="2">
    <source>
        <dbReference type="ARBA" id="ARBA00022536"/>
    </source>
</evidence>
<dbReference type="PANTHER" id="PTHR33491">
    <property type="entry name" value="OSJNBA0016N04.9 PROTEIN"/>
    <property type="match status" value="1"/>
</dbReference>
<evidence type="ECO:0000256" key="4">
    <source>
        <dbReference type="ARBA" id="ARBA00022737"/>
    </source>
</evidence>
<dbReference type="GO" id="GO:0030247">
    <property type="term" value="F:polysaccharide binding"/>
    <property type="evidence" value="ECO:0007669"/>
    <property type="project" value="InterPro"/>
</dbReference>
<feature type="chain" id="PRO_5040167233" description="EGF-like domain-containing protein" evidence="8">
    <location>
        <begin position="18"/>
        <end position="474"/>
    </location>
</feature>
<keyword evidence="7" id="KW-1133">Transmembrane helix</keyword>
<dbReference type="GO" id="GO:0005509">
    <property type="term" value="F:calcium ion binding"/>
    <property type="evidence" value="ECO:0007669"/>
    <property type="project" value="InterPro"/>
</dbReference>
<dbReference type="CDD" id="cd00054">
    <property type="entry name" value="EGF_CA"/>
    <property type="match status" value="1"/>
</dbReference>
<dbReference type="InterPro" id="IPR000742">
    <property type="entry name" value="EGF"/>
</dbReference>
<keyword evidence="4" id="KW-0677">Repeat</keyword>
<evidence type="ECO:0000256" key="3">
    <source>
        <dbReference type="ARBA" id="ARBA00022729"/>
    </source>
</evidence>
<proteinExistence type="predicted"/>
<comment type="caution">
    <text evidence="10">The sequence shown here is derived from an EMBL/GenBank/DDBJ whole genome shotgun (WGS) entry which is preliminary data.</text>
</comment>
<dbReference type="AlphaFoldDB" id="A0A9Q0TBA6"/>
<dbReference type="SUPFAM" id="SSF57184">
    <property type="entry name" value="Growth factor receptor domain"/>
    <property type="match status" value="1"/>
</dbReference>
<dbReference type="InterPro" id="IPR025287">
    <property type="entry name" value="WAK_GUB"/>
</dbReference>
<reference evidence="10" key="1">
    <citation type="submission" date="2022-11" db="EMBL/GenBank/DDBJ databases">
        <authorList>
            <person name="Hyden B.L."/>
            <person name="Feng K."/>
            <person name="Yates T."/>
            <person name="Jawdy S."/>
            <person name="Smart L.B."/>
            <person name="Muchero W."/>
        </authorList>
    </citation>
    <scope>NUCLEOTIDE SEQUENCE</scope>
    <source>
        <tissue evidence="10">Shoot tip</tissue>
    </source>
</reference>
<keyword evidence="5" id="KW-1015">Disulfide bond</keyword>
<sequence>MWVFLLMMLLLLWPVAASTARSVAKPGCQEKCGNVSVPYPFGILEPSCAMNDYFFLNCNSTDEGHPELLFRINIPVSDISELEATVTLRIYAAFSCYNKTGIKTNFFSQWITLGSGPFMFSNTRNIFTAIGCDTLALVTNFESTYGAACLSLCTEYVEMSDANTCSGSGCCQTSIPMGLKSVYYSLSSSYNYTNVSDFNHCGFAFLADKSSLNISDWQLSRTPKYGNDAYATDVVIEWVVENKTCEQAKANTSAYACGPNADCTYPESGQGYRCSCNEGFEGNPYLKDGCQDINECEGKNPCQEGTCKNTIGDYKCRCPLGKYGDGKTRCTGVGIVTIISAVAASFFLVIICLLLYINCTKRRKEKNFKENGGKFLKNQRAADEGEMDEIEAVSELAKACLNSMGVNRPTIKLVSDRLAMLNEHTQKSWIQQNNDETDYLLGETSQSPRKEADQPMTPSQTVISFQIENYTDSI</sequence>
<dbReference type="GO" id="GO:0016020">
    <property type="term" value="C:membrane"/>
    <property type="evidence" value="ECO:0007669"/>
    <property type="project" value="UniProtKB-SubCell"/>
</dbReference>
<evidence type="ECO:0000256" key="1">
    <source>
        <dbReference type="ARBA" id="ARBA00004167"/>
    </source>
</evidence>
<organism evidence="10 11">
    <name type="scientific">Salix viminalis</name>
    <name type="common">Common osier</name>
    <name type="synonym">Basket willow</name>
    <dbReference type="NCBI Taxonomy" id="40686"/>
    <lineage>
        <taxon>Eukaryota</taxon>
        <taxon>Viridiplantae</taxon>
        <taxon>Streptophyta</taxon>
        <taxon>Embryophyta</taxon>
        <taxon>Tracheophyta</taxon>
        <taxon>Spermatophyta</taxon>
        <taxon>Magnoliopsida</taxon>
        <taxon>eudicotyledons</taxon>
        <taxon>Gunneridae</taxon>
        <taxon>Pentapetalae</taxon>
        <taxon>rosids</taxon>
        <taxon>fabids</taxon>
        <taxon>Malpighiales</taxon>
        <taxon>Salicaceae</taxon>
        <taxon>Saliceae</taxon>
        <taxon>Salix</taxon>
    </lineage>
</organism>
<keyword evidence="7" id="KW-0812">Transmembrane</keyword>
<dbReference type="PROSITE" id="PS01187">
    <property type="entry name" value="EGF_CA"/>
    <property type="match status" value="1"/>
</dbReference>
<evidence type="ECO:0000256" key="7">
    <source>
        <dbReference type="SAM" id="Phobius"/>
    </source>
</evidence>
<dbReference type="PROSITE" id="PS00010">
    <property type="entry name" value="ASX_HYDROXYL"/>
    <property type="match status" value="1"/>
</dbReference>
<dbReference type="Pfam" id="PF13947">
    <property type="entry name" value="GUB_WAK_bind"/>
    <property type="match status" value="1"/>
</dbReference>
<feature type="signal peptide" evidence="8">
    <location>
        <begin position="1"/>
        <end position="17"/>
    </location>
</feature>
<dbReference type="SMART" id="SM00179">
    <property type="entry name" value="EGF_CA"/>
    <property type="match status" value="1"/>
</dbReference>
<evidence type="ECO:0000256" key="5">
    <source>
        <dbReference type="ARBA" id="ARBA00023157"/>
    </source>
</evidence>
<evidence type="ECO:0000256" key="8">
    <source>
        <dbReference type="SAM" id="SignalP"/>
    </source>
</evidence>
<keyword evidence="2 6" id="KW-0245">EGF-like domain</keyword>
<feature type="transmembrane region" description="Helical" evidence="7">
    <location>
        <begin position="332"/>
        <end position="357"/>
    </location>
</feature>
<dbReference type="Proteomes" id="UP001151529">
    <property type="component" value="Chromosome 4"/>
</dbReference>
<dbReference type="FunFam" id="2.10.25.10:FF:000038">
    <property type="entry name" value="Fibrillin 2"/>
    <property type="match status" value="1"/>
</dbReference>
<evidence type="ECO:0000259" key="9">
    <source>
        <dbReference type="PROSITE" id="PS50026"/>
    </source>
</evidence>
<keyword evidence="3 8" id="KW-0732">Signal</keyword>
<dbReference type="InterPro" id="IPR000152">
    <property type="entry name" value="EGF-type_Asp/Asn_hydroxyl_site"/>
</dbReference>
<dbReference type="InterPro" id="IPR018097">
    <property type="entry name" value="EGF_Ca-bd_CS"/>
</dbReference>
<evidence type="ECO:0000256" key="6">
    <source>
        <dbReference type="PROSITE-ProRule" id="PRU00076"/>
    </source>
</evidence>